<evidence type="ECO:0000313" key="1">
    <source>
        <dbReference type="EMBL" id="ETI60828.1"/>
    </source>
</evidence>
<keyword evidence="2" id="KW-1185">Reference proteome</keyword>
<evidence type="ECO:0000313" key="2">
    <source>
        <dbReference type="Proteomes" id="UP000018857"/>
    </source>
</evidence>
<protein>
    <submittedName>
        <fullName evidence="1">Uncharacterized protein</fullName>
    </submittedName>
</protein>
<dbReference type="Proteomes" id="UP000018857">
    <property type="component" value="Unassembled WGS sequence"/>
</dbReference>
<accession>W1S178</accession>
<proteinExistence type="predicted"/>
<dbReference type="EMBL" id="AYOZ01000012">
    <property type="protein sequence ID" value="ETI60828.1"/>
    <property type="molecule type" value="Genomic_DNA"/>
</dbReference>
<gene>
    <name evidence="1" type="ORF">D104_07550</name>
</gene>
<reference evidence="1 2" key="1">
    <citation type="journal article" date="2014" name="Genome Announc.">
        <title>Draft Genome Sequence of Marinomonas sp. Strain D104, a Polycyclic Aromatic Hydrocarbon-Degrading Bacterium from the Deep-Sea Sediment of the Arctic Ocean.</title>
        <authorList>
            <person name="Dong C."/>
            <person name="Bai X."/>
            <person name="Lai Q."/>
            <person name="Xie Y."/>
            <person name="Chen X."/>
            <person name="Shao Z."/>
        </authorList>
    </citation>
    <scope>NUCLEOTIDE SEQUENCE [LARGE SCALE GENOMIC DNA]</scope>
    <source>
        <strain evidence="1 2">D104</strain>
    </source>
</reference>
<dbReference type="AlphaFoldDB" id="W1S178"/>
<comment type="caution">
    <text evidence="1">The sequence shown here is derived from an EMBL/GenBank/DDBJ whole genome shotgun (WGS) entry which is preliminary data.</text>
</comment>
<sequence>MIFIGALGVFMEYRRILDLIVLKKGLRKMFLKNITPQ</sequence>
<organism evidence="1 2">
    <name type="scientific">Marinomonas profundimaris</name>
    <dbReference type="NCBI Taxonomy" id="1208321"/>
    <lineage>
        <taxon>Bacteria</taxon>
        <taxon>Pseudomonadati</taxon>
        <taxon>Pseudomonadota</taxon>
        <taxon>Gammaproteobacteria</taxon>
        <taxon>Oceanospirillales</taxon>
        <taxon>Oceanospirillaceae</taxon>
        <taxon>Marinomonas</taxon>
    </lineage>
</organism>
<name>W1S178_9GAMM</name>